<keyword evidence="1 4" id="KW-0489">Methyltransferase</keyword>
<dbReference type="AlphaFoldDB" id="A0A1G9V237"/>
<dbReference type="PRINTS" id="PR00505">
    <property type="entry name" value="D12N6MTFRASE"/>
</dbReference>
<dbReference type="SUPFAM" id="SSF53335">
    <property type="entry name" value="S-adenosyl-L-methionine-dependent methyltransferases"/>
    <property type="match status" value="1"/>
</dbReference>
<evidence type="ECO:0000256" key="2">
    <source>
        <dbReference type="ARBA" id="ARBA00022679"/>
    </source>
</evidence>
<evidence type="ECO:0000313" key="5">
    <source>
        <dbReference type="Proteomes" id="UP000198704"/>
    </source>
</evidence>
<dbReference type="Proteomes" id="UP000198704">
    <property type="component" value="Unassembled WGS sequence"/>
</dbReference>
<gene>
    <name evidence="4" type="ORF">SAMN05216360_10343</name>
</gene>
<dbReference type="PANTHER" id="PTHR30481">
    <property type="entry name" value="DNA ADENINE METHYLASE"/>
    <property type="match status" value="1"/>
</dbReference>
<dbReference type="RefSeq" id="WP_091714500.1">
    <property type="nucleotide sequence ID" value="NZ_FNHS01000003.1"/>
</dbReference>
<dbReference type="GO" id="GO:0032259">
    <property type="term" value="P:methylation"/>
    <property type="evidence" value="ECO:0007669"/>
    <property type="project" value="UniProtKB-KW"/>
</dbReference>
<dbReference type="EMBL" id="FNHS01000003">
    <property type="protein sequence ID" value="SDM66188.1"/>
    <property type="molecule type" value="Genomic_DNA"/>
</dbReference>
<reference evidence="5" key="1">
    <citation type="submission" date="2016-10" db="EMBL/GenBank/DDBJ databases">
        <authorList>
            <person name="Varghese N."/>
            <person name="Submissions S."/>
        </authorList>
    </citation>
    <scope>NUCLEOTIDE SEQUENCE [LARGE SCALE GENOMIC DNA]</scope>
    <source>
        <strain evidence="5">BL47</strain>
    </source>
</reference>
<dbReference type="STRING" id="582672.SAMN05216360_10343"/>
<proteinExistence type="predicted"/>
<evidence type="ECO:0000313" key="4">
    <source>
        <dbReference type="EMBL" id="SDM66188.1"/>
    </source>
</evidence>
<keyword evidence="5" id="KW-1185">Reference proteome</keyword>
<dbReference type="InterPro" id="IPR012327">
    <property type="entry name" value="MeTrfase_D12"/>
</dbReference>
<dbReference type="Pfam" id="PF02086">
    <property type="entry name" value="MethyltransfD12"/>
    <property type="match status" value="1"/>
</dbReference>
<accession>A0A1G9V237</accession>
<dbReference type="InterPro" id="IPR029063">
    <property type="entry name" value="SAM-dependent_MTases_sf"/>
</dbReference>
<dbReference type="Gene3D" id="3.40.50.150">
    <property type="entry name" value="Vaccinia Virus protein VP39"/>
    <property type="match status" value="2"/>
</dbReference>
<evidence type="ECO:0000256" key="3">
    <source>
        <dbReference type="ARBA" id="ARBA00022691"/>
    </source>
</evidence>
<dbReference type="GO" id="GO:0009007">
    <property type="term" value="F:site-specific DNA-methyltransferase (adenine-specific) activity"/>
    <property type="evidence" value="ECO:0007669"/>
    <property type="project" value="UniProtKB-EC"/>
</dbReference>
<keyword evidence="2" id="KW-0808">Transferase</keyword>
<sequence>MVRWLGSKWRLAPWIISQLPPHELYCEPYGGSASVLLRKPRAPIEVLGDRDDELLCLYGVLRDPDLAARLRTACELTLYSDAEFRLAMQRLGPDADPVERARRMVVRHAMQVSPDVRGETQGTGFRRYTAQVRRVASVDWTSYPDAIPAIHARLRGVVIERGPAVETMRRHDRPEALHYVDPPYVHATRSEVRKGYAHELADADHAELLDCLLSLKGMVVLSGYACPLYDEALAGWQRVTREVTDHARMWRQEVLWLSPAAVKAANTNMIVRPRHPTGRRLAVSENQVPLF</sequence>
<dbReference type="GO" id="GO:0009307">
    <property type="term" value="P:DNA restriction-modification system"/>
    <property type="evidence" value="ECO:0007669"/>
    <property type="project" value="InterPro"/>
</dbReference>
<dbReference type="GO" id="GO:0043565">
    <property type="term" value="F:sequence-specific DNA binding"/>
    <property type="evidence" value="ECO:0007669"/>
    <property type="project" value="TreeGrafter"/>
</dbReference>
<keyword evidence="3" id="KW-0949">S-adenosyl-L-methionine</keyword>
<dbReference type="GO" id="GO:1904047">
    <property type="term" value="F:S-adenosyl-L-methionine binding"/>
    <property type="evidence" value="ECO:0007669"/>
    <property type="project" value="TreeGrafter"/>
</dbReference>
<dbReference type="OrthoDB" id="9805629at2"/>
<organism evidence="4 5">
    <name type="scientific">Methylobacterium phyllostachyos</name>
    <dbReference type="NCBI Taxonomy" id="582672"/>
    <lineage>
        <taxon>Bacteria</taxon>
        <taxon>Pseudomonadati</taxon>
        <taxon>Pseudomonadota</taxon>
        <taxon>Alphaproteobacteria</taxon>
        <taxon>Hyphomicrobiales</taxon>
        <taxon>Methylobacteriaceae</taxon>
        <taxon>Methylobacterium</taxon>
    </lineage>
</organism>
<evidence type="ECO:0000256" key="1">
    <source>
        <dbReference type="ARBA" id="ARBA00022603"/>
    </source>
</evidence>
<dbReference type="GO" id="GO:0006298">
    <property type="term" value="P:mismatch repair"/>
    <property type="evidence" value="ECO:0007669"/>
    <property type="project" value="TreeGrafter"/>
</dbReference>
<protein>
    <submittedName>
        <fullName evidence="4">DNA adenine methylase</fullName>
    </submittedName>
</protein>
<name>A0A1G9V237_9HYPH</name>
<dbReference type="PANTHER" id="PTHR30481:SF4">
    <property type="entry name" value="SITE-SPECIFIC DNA-METHYLTRANSFERASE (ADENINE-SPECIFIC)"/>
    <property type="match status" value="1"/>
</dbReference>